<dbReference type="RefSeq" id="XP_056750141.1">
    <property type="nucleotide sequence ID" value="XM_056901473.1"/>
</dbReference>
<proteinExistence type="inferred from homology"/>
<keyword evidence="3" id="KW-1133">Transmembrane helix</keyword>
<evidence type="ECO:0000256" key="2">
    <source>
        <dbReference type="SAM" id="MobiDB-lite"/>
    </source>
</evidence>
<dbReference type="GO" id="GO:0016410">
    <property type="term" value="F:N-acyltransferase activity"/>
    <property type="evidence" value="ECO:0007669"/>
    <property type="project" value="TreeGrafter"/>
</dbReference>
<evidence type="ECO:0000313" key="5">
    <source>
        <dbReference type="Proteomes" id="UP001213799"/>
    </source>
</evidence>
<feature type="transmembrane region" description="Helical" evidence="3">
    <location>
        <begin position="157"/>
        <end position="179"/>
    </location>
</feature>
<comment type="caution">
    <text evidence="4">The sequence shown here is derived from an EMBL/GenBank/DDBJ whole genome shotgun (WGS) entry which is preliminary data.</text>
</comment>
<name>A0AAD6DVB5_9EURO</name>
<keyword evidence="3" id="KW-0812">Transmembrane</keyword>
<evidence type="ECO:0000313" key="4">
    <source>
        <dbReference type="EMBL" id="KAJ5593515.1"/>
    </source>
</evidence>
<reference evidence="4" key="1">
    <citation type="journal article" date="2023" name="IMA Fungus">
        <title>Comparative genomic study of the Penicillium genus elucidates a diverse pangenome and 15 lateral gene transfer events.</title>
        <authorList>
            <person name="Petersen C."/>
            <person name="Sorensen T."/>
            <person name="Nielsen M.R."/>
            <person name="Sondergaard T.E."/>
            <person name="Sorensen J.L."/>
            <person name="Fitzpatrick D.A."/>
            <person name="Frisvad J.C."/>
            <person name="Nielsen K.L."/>
        </authorList>
    </citation>
    <scope>NUCLEOTIDE SEQUENCE</scope>
    <source>
        <strain evidence="4">IBT 12815</strain>
    </source>
</reference>
<comment type="similarity">
    <text evidence="1">Belongs to the lysine N-acyltransferase MbtK family.</text>
</comment>
<evidence type="ECO:0000256" key="1">
    <source>
        <dbReference type="ARBA" id="ARBA00009893"/>
    </source>
</evidence>
<feature type="region of interest" description="Disordered" evidence="2">
    <location>
        <begin position="291"/>
        <end position="313"/>
    </location>
</feature>
<dbReference type="Pfam" id="PF13523">
    <property type="entry name" value="Acetyltransf_8"/>
    <property type="match status" value="1"/>
</dbReference>
<keyword evidence="3" id="KW-0472">Membrane</keyword>
<accession>A0AAD6DVB5</accession>
<dbReference type="PANTHER" id="PTHR31438:SF1">
    <property type="entry name" value="LYSINE N-ACYLTRANSFERASE C17G9.06C-RELATED"/>
    <property type="match status" value="1"/>
</dbReference>
<dbReference type="Gene3D" id="3.40.630.30">
    <property type="match status" value="1"/>
</dbReference>
<keyword evidence="5" id="KW-1185">Reference proteome</keyword>
<sequence>MVRSLKSLRTWIQQRNNTDTIEDQRMSQAGFHATSGNETSYTRMLKEEAQMNWIYNLLASGANWVLLAGYLVIPGTFTSLKKSNSVEKTLEKNNAGRVLLNTIQNPPLLVFSCLFLITGATVLGWLFNRPASLNAAAGLLTTIVNVCASQDGVWSVMALVTTIVTGATLVICLGLSLFYKFFKLRKVIQSDGCRTSYFEVFWVREDCLRHVLGEVKEPDRGIRFCIGNDHFSRAQSLAPLLSSLLQYCWLSDQRTDSVWVEVLADNEGKIKLSRENYVIMEFSRDSETLPAGMSHTSGIKGHKNDSVGPVQNF</sequence>
<feature type="transmembrane region" description="Helical" evidence="3">
    <location>
        <begin position="53"/>
        <end position="73"/>
    </location>
</feature>
<reference evidence="4" key="2">
    <citation type="submission" date="2023-01" db="EMBL/GenBank/DDBJ databases">
        <authorList>
            <person name="Petersen C."/>
        </authorList>
    </citation>
    <scope>NUCLEOTIDE SEQUENCE</scope>
    <source>
        <strain evidence="4">IBT 12815</strain>
    </source>
</reference>
<protein>
    <submittedName>
        <fullName evidence="4">Uncharacterized protein</fullName>
    </submittedName>
</protein>
<dbReference type="GeneID" id="81591715"/>
<feature type="transmembrane region" description="Helical" evidence="3">
    <location>
        <begin position="133"/>
        <end position="151"/>
    </location>
</feature>
<gene>
    <name evidence="4" type="ORF">N7537_010419</name>
</gene>
<dbReference type="SUPFAM" id="SSF55729">
    <property type="entry name" value="Acyl-CoA N-acyltransferases (Nat)"/>
    <property type="match status" value="1"/>
</dbReference>
<dbReference type="PANTHER" id="PTHR31438">
    <property type="entry name" value="LYSINE N-ACYLTRANSFERASE C17G9.06C-RELATED"/>
    <property type="match status" value="1"/>
</dbReference>
<dbReference type="AlphaFoldDB" id="A0AAD6DVB5"/>
<feature type="transmembrane region" description="Helical" evidence="3">
    <location>
        <begin position="108"/>
        <end position="126"/>
    </location>
</feature>
<dbReference type="Proteomes" id="UP001213799">
    <property type="component" value="Unassembled WGS sequence"/>
</dbReference>
<organism evidence="4 5">
    <name type="scientific">Penicillium hordei</name>
    <dbReference type="NCBI Taxonomy" id="40994"/>
    <lineage>
        <taxon>Eukaryota</taxon>
        <taxon>Fungi</taxon>
        <taxon>Dikarya</taxon>
        <taxon>Ascomycota</taxon>
        <taxon>Pezizomycotina</taxon>
        <taxon>Eurotiomycetes</taxon>
        <taxon>Eurotiomycetidae</taxon>
        <taxon>Eurotiales</taxon>
        <taxon>Aspergillaceae</taxon>
        <taxon>Penicillium</taxon>
    </lineage>
</organism>
<dbReference type="InterPro" id="IPR016181">
    <property type="entry name" value="Acyl_CoA_acyltransferase"/>
</dbReference>
<dbReference type="EMBL" id="JAQJAE010000005">
    <property type="protein sequence ID" value="KAJ5593515.1"/>
    <property type="molecule type" value="Genomic_DNA"/>
</dbReference>
<evidence type="ECO:0000256" key="3">
    <source>
        <dbReference type="SAM" id="Phobius"/>
    </source>
</evidence>